<gene>
    <name evidence="7" type="ORF">PEPS_22930</name>
</gene>
<dbReference type="Proteomes" id="UP001354989">
    <property type="component" value="Chromosome"/>
</dbReference>
<dbReference type="InterPro" id="IPR058240">
    <property type="entry name" value="rSAM_sf"/>
</dbReference>
<organism evidence="7 8">
    <name type="scientific">Persicobacter psychrovividus</name>
    <dbReference type="NCBI Taxonomy" id="387638"/>
    <lineage>
        <taxon>Bacteria</taxon>
        <taxon>Pseudomonadati</taxon>
        <taxon>Bacteroidota</taxon>
        <taxon>Cytophagia</taxon>
        <taxon>Cytophagales</taxon>
        <taxon>Persicobacteraceae</taxon>
        <taxon>Persicobacter</taxon>
    </lineage>
</organism>
<evidence type="ECO:0000256" key="1">
    <source>
        <dbReference type="ARBA" id="ARBA00001966"/>
    </source>
</evidence>
<keyword evidence="8" id="KW-1185">Reference proteome</keyword>
<evidence type="ECO:0000256" key="2">
    <source>
        <dbReference type="ARBA" id="ARBA00022691"/>
    </source>
</evidence>
<evidence type="ECO:0000313" key="8">
    <source>
        <dbReference type="Proteomes" id="UP001354989"/>
    </source>
</evidence>
<dbReference type="PANTHER" id="PTHR11228:SF7">
    <property type="entry name" value="PQQA PEPTIDE CYCLASE"/>
    <property type="match status" value="1"/>
</dbReference>
<proteinExistence type="predicted"/>
<evidence type="ECO:0000256" key="5">
    <source>
        <dbReference type="ARBA" id="ARBA00023014"/>
    </source>
</evidence>
<accession>A0ABM7VGB5</accession>
<evidence type="ECO:0000313" key="7">
    <source>
        <dbReference type="EMBL" id="BDD00013.1"/>
    </source>
</evidence>
<dbReference type="SUPFAM" id="SSF102114">
    <property type="entry name" value="Radical SAM enzymes"/>
    <property type="match status" value="1"/>
</dbReference>
<dbReference type="Pfam" id="PF04055">
    <property type="entry name" value="Radical_SAM"/>
    <property type="match status" value="1"/>
</dbReference>
<sequence>MKRFFECTVPITKCNVKCSYCYIIQEGRRNGKIDGFLYSADHIANALTKERLGGTCYFSLCGNGETLIPKEIIPIAHKLLENGHFVNITTNGTLTNKFEEIINNFSKDYLERLHFSFSFHFTELKKKDLVGVFLKNVALVKASGCSFLVQINLTDEYIECWDEIKHICLDNFGALPHVALTRDESFKEFKIMSDLSFPEYVRKGKEMNSPLFDFTVDNFNQKRTEFCYAGEWSAKLNIGTGDMMGCYGMGKRQNIYKSLNEPIKFEAIGCNCVLEYCVNSSHFMSLGVIPSKETPTYGSLRNRKIAGWQSEKMCQFLSEKLIESNQEYSPWKKGVVNIKYGALHNARRMKRLFNKVIQ</sequence>
<dbReference type="EMBL" id="AP025292">
    <property type="protein sequence ID" value="BDD00013.1"/>
    <property type="molecule type" value="Genomic_DNA"/>
</dbReference>
<reference evidence="7 8" key="1">
    <citation type="submission" date="2021-12" db="EMBL/GenBank/DDBJ databases">
        <title>Genome sequencing of bacteria with rrn-lacking chromosome and rrn-plasmid.</title>
        <authorList>
            <person name="Anda M."/>
            <person name="Iwasaki W."/>
        </authorList>
    </citation>
    <scope>NUCLEOTIDE SEQUENCE [LARGE SCALE GENOMIC DNA]</scope>
    <source>
        <strain evidence="7 8">NBRC 101262</strain>
    </source>
</reference>
<keyword evidence="5" id="KW-0411">Iron-sulfur</keyword>
<dbReference type="RefSeq" id="WP_338397142.1">
    <property type="nucleotide sequence ID" value="NZ_AP025292.1"/>
</dbReference>
<dbReference type="InterPro" id="IPR007197">
    <property type="entry name" value="rSAM"/>
</dbReference>
<dbReference type="InterPro" id="IPR013785">
    <property type="entry name" value="Aldolase_TIM"/>
</dbReference>
<dbReference type="PANTHER" id="PTHR11228">
    <property type="entry name" value="RADICAL SAM DOMAIN PROTEIN"/>
    <property type="match status" value="1"/>
</dbReference>
<feature type="domain" description="Radical SAM core" evidence="6">
    <location>
        <begin position="9"/>
        <end position="121"/>
    </location>
</feature>
<dbReference type="Gene3D" id="3.20.20.70">
    <property type="entry name" value="Aldolase class I"/>
    <property type="match status" value="1"/>
</dbReference>
<comment type="cofactor">
    <cofactor evidence="1">
        <name>[4Fe-4S] cluster</name>
        <dbReference type="ChEBI" id="CHEBI:49883"/>
    </cofactor>
</comment>
<evidence type="ECO:0000259" key="6">
    <source>
        <dbReference type="Pfam" id="PF04055"/>
    </source>
</evidence>
<dbReference type="SFLD" id="SFLDS00029">
    <property type="entry name" value="Radical_SAM"/>
    <property type="match status" value="1"/>
</dbReference>
<keyword evidence="2" id="KW-0949">S-adenosyl-L-methionine</keyword>
<evidence type="ECO:0000256" key="4">
    <source>
        <dbReference type="ARBA" id="ARBA00023004"/>
    </source>
</evidence>
<name>A0ABM7VGB5_9BACT</name>
<protein>
    <recommendedName>
        <fullName evidence="6">Radical SAM core domain-containing protein</fullName>
    </recommendedName>
</protein>
<keyword evidence="3" id="KW-0479">Metal-binding</keyword>
<dbReference type="InterPro" id="IPR050377">
    <property type="entry name" value="Radical_SAM_PqqE_MftC-like"/>
</dbReference>
<keyword evidence="4" id="KW-0408">Iron</keyword>
<evidence type="ECO:0000256" key="3">
    <source>
        <dbReference type="ARBA" id="ARBA00022723"/>
    </source>
</evidence>